<dbReference type="EMBL" id="JAOPGA020000639">
    <property type="protein sequence ID" value="KAL0480213.1"/>
    <property type="molecule type" value="Genomic_DNA"/>
</dbReference>
<dbReference type="GO" id="GO:0006751">
    <property type="term" value="P:glutathione catabolic process"/>
    <property type="evidence" value="ECO:0007669"/>
    <property type="project" value="InterPro"/>
</dbReference>
<dbReference type="Proteomes" id="UP001431209">
    <property type="component" value="Unassembled WGS sequence"/>
</dbReference>
<dbReference type="InterPro" id="IPR002478">
    <property type="entry name" value="PUA"/>
</dbReference>
<dbReference type="InterPro" id="IPR036974">
    <property type="entry name" value="PUA_sf"/>
</dbReference>
<gene>
    <name evidence="4" type="ORF">AKO1_007203</name>
</gene>
<accession>A0AAW2YS44</accession>
<dbReference type="InterPro" id="IPR036568">
    <property type="entry name" value="GGCT-like_sf"/>
</dbReference>
<dbReference type="SUPFAM" id="SSF110857">
    <property type="entry name" value="Gamma-glutamyl cyclotransferase-like"/>
    <property type="match status" value="1"/>
</dbReference>
<reference evidence="4 5" key="1">
    <citation type="submission" date="2024-03" db="EMBL/GenBank/DDBJ databases">
        <title>The Acrasis kona genome and developmental transcriptomes reveal deep origins of eukaryotic multicellular pathways.</title>
        <authorList>
            <person name="Sheikh S."/>
            <person name="Fu C.-J."/>
            <person name="Brown M.W."/>
            <person name="Baldauf S.L."/>
        </authorList>
    </citation>
    <scope>NUCLEOTIDE SEQUENCE [LARGE SCALE GENOMIC DNA]</scope>
    <source>
        <strain evidence="4 5">ATCC MYA-3509</strain>
    </source>
</reference>
<organism evidence="4 5">
    <name type="scientific">Acrasis kona</name>
    <dbReference type="NCBI Taxonomy" id="1008807"/>
    <lineage>
        <taxon>Eukaryota</taxon>
        <taxon>Discoba</taxon>
        <taxon>Heterolobosea</taxon>
        <taxon>Tetramitia</taxon>
        <taxon>Eutetramitia</taxon>
        <taxon>Acrasidae</taxon>
        <taxon>Acrasis</taxon>
    </lineage>
</organism>
<evidence type="ECO:0000259" key="3">
    <source>
        <dbReference type="SMART" id="SM00359"/>
    </source>
</evidence>
<dbReference type="SUPFAM" id="SSF88697">
    <property type="entry name" value="PUA domain-like"/>
    <property type="match status" value="1"/>
</dbReference>
<sequence length="309" mass="34579">MCQDIPDVYVFGYGSLIWRPGFPYSRRFNGFVKGFKRRFWQQSRDHRGTPKQPGRVVTIVPTSEFNTLQPTKEPHDDDDDVVWGTVYCIKSDEAAQCLECLDVRERGGYQRQIVPVYVEGNILACMAVLYVGSVSRSINKEFIGPESIETTAQIIATTSGNSGPNRDYLNNLANSLRNMSLHDPYVFELERLVREISAPADMVCFRTIISTLDYNGVIMIDSGATQAISQRSKGLLPVGIQKVVGDFEEGSVVMVVDQATNEKVSKGMVNYSAKEINVIRGHHSRLIPQILGRTSMHECVISKSFMVLV</sequence>
<keyword evidence="2" id="KW-0456">Lyase</keyword>
<dbReference type="GO" id="GO:0061928">
    <property type="term" value="F:glutathione specific gamma-glutamylcyclotransferase activity"/>
    <property type="evidence" value="ECO:0007669"/>
    <property type="project" value="UniProtKB-EC"/>
</dbReference>
<dbReference type="EC" id="4.3.2.7" evidence="1"/>
<dbReference type="PANTHER" id="PTHR12192">
    <property type="entry name" value="CATION TRANSPORT PROTEIN CHAC-RELATED"/>
    <property type="match status" value="1"/>
</dbReference>
<name>A0AAW2YS44_9EUKA</name>
<dbReference type="Pfam" id="PF01472">
    <property type="entry name" value="PUA"/>
    <property type="match status" value="1"/>
</dbReference>
<evidence type="ECO:0000313" key="4">
    <source>
        <dbReference type="EMBL" id="KAL0480213.1"/>
    </source>
</evidence>
<dbReference type="SMART" id="SM00359">
    <property type="entry name" value="PUA"/>
    <property type="match status" value="1"/>
</dbReference>
<comment type="caution">
    <text evidence="4">The sequence shown here is derived from an EMBL/GenBank/DDBJ whole genome shotgun (WGS) entry which is preliminary data.</text>
</comment>
<dbReference type="CDD" id="cd06661">
    <property type="entry name" value="GGCT_like"/>
    <property type="match status" value="1"/>
</dbReference>
<dbReference type="AlphaFoldDB" id="A0AAW2YS44"/>
<dbReference type="InterPro" id="IPR006840">
    <property type="entry name" value="ChaC"/>
</dbReference>
<protein>
    <recommendedName>
        <fullName evidence="1">glutathione-specific gamma-glutamylcyclotransferase</fullName>
        <ecNumber evidence="1">4.3.2.7</ecNumber>
    </recommendedName>
</protein>
<dbReference type="CDD" id="cd21157">
    <property type="entry name" value="PUA_G5K"/>
    <property type="match status" value="1"/>
</dbReference>
<dbReference type="GO" id="GO:0005737">
    <property type="term" value="C:cytoplasm"/>
    <property type="evidence" value="ECO:0007669"/>
    <property type="project" value="TreeGrafter"/>
</dbReference>
<dbReference type="InterPro" id="IPR013024">
    <property type="entry name" value="GGCT-like"/>
</dbReference>
<dbReference type="InterPro" id="IPR015947">
    <property type="entry name" value="PUA-like_sf"/>
</dbReference>
<dbReference type="Pfam" id="PF04752">
    <property type="entry name" value="ChaC"/>
    <property type="match status" value="1"/>
</dbReference>
<dbReference type="Gene3D" id="2.30.130.10">
    <property type="entry name" value="PUA domain"/>
    <property type="match status" value="1"/>
</dbReference>
<feature type="domain" description="PUA" evidence="3">
    <location>
        <begin position="216"/>
        <end position="300"/>
    </location>
</feature>
<keyword evidence="5" id="KW-1185">Reference proteome</keyword>
<dbReference type="PROSITE" id="PS50890">
    <property type="entry name" value="PUA"/>
    <property type="match status" value="1"/>
</dbReference>
<dbReference type="GO" id="GO:0003723">
    <property type="term" value="F:RNA binding"/>
    <property type="evidence" value="ECO:0007669"/>
    <property type="project" value="InterPro"/>
</dbReference>
<evidence type="ECO:0000256" key="2">
    <source>
        <dbReference type="ARBA" id="ARBA00023239"/>
    </source>
</evidence>
<proteinExistence type="predicted"/>
<evidence type="ECO:0000256" key="1">
    <source>
        <dbReference type="ARBA" id="ARBA00012344"/>
    </source>
</evidence>
<dbReference type="Gene3D" id="3.10.490.10">
    <property type="entry name" value="Gamma-glutamyl cyclotransferase-like"/>
    <property type="match status" value="1"/>
</dbReference>
<dbReference type="PANTHER" id="PTHR12192:SF2">
    <property type="entry name" value="GLUTATHIONE-SPECIFIC GAMMA-GLUTAMYLCYCLOTRANSFERASE 2"/>
    <property type="match status" value="1"/>
</dbReference>
<evidence type="ECO:0000313" key="5">
    <source>
        <dbReference type="Proteomes" id="UP001431209"/>
    </source>
</evidence>